<protein>
    <submittedName>
        <fullName evidence="1">Uncharacterized protein</fullName>
    </submittedName>
</protein>
<name>A0ABW8ZW34_9BURK</name>
<accession>A0ABW8ZW34</accession>
<proteinExistence type="predicted"/>
<dbReference type="Proteomes" id="UP001629249">
    <property type="component" value="Unassembled WGS sequence"/>
</dbReference>
<evidence type="ECO:0000313" key="2">
    <source>
        <dbReference type="Proteomes" id="UP001629249"/>
    </source>
</evidence>
<sequence>MPAKHVNRKRLQRNMRKACVELALDEGSANQANQVKVTLAQDQVRRTVRICM</sequence>
<reference evidence="1 2" key="1">
    <citation type="journal article" date="2024" name="Chem. Sci.">
        <title>Discovery of megapolipeptins by genome mining of a Burkholderiales bacteria collection.</title>
        <authorList>
            <person name="Paulo B.S."/>
            <person name="Recchia M.J.J."/>
            <person name="Lee S."/>
            <person name="Fergusson C.H."/>
            <person name="Romanowski S.B."/>
            <person name="Hernandez A."/>
            <person name="Krull N."/>
            <person name="Liu D.Y."/>
            <person name="Cavanagh H."/>
            <person name="Bos A."/>
            <person name="Gray C.A."/>
            <person name="Murphy B.T."/>
            <person name="Linington R.G."/>
            <person name="Eustaquio A.S."/>
        </authorList>
    </citation>
    <scope>NUCLEOTIDE SEQUENCE [LARGE SCALE GENOMIC DNA]</scope>
    <source>
        <strain evidence="1 2">RL16-012-BIC-B</strain>
    </source>
</reference>
<comment type="caution">
    <text evidence="1">The sequence shown here is derived from an EMBL/GenBank/DDBJ whole genome shotgun (WGS) entry which is preliminary data.</text>
</comment>
<organism evidence="1 2">
    <name type="scientific">Paraburkholderia agricolaris</name>
    <dbReference type="NCBI Taxonomy" id="2152888"/>
    <lineage>
        <taxon>Bacteria</taxon>
        <taxon>Pseudomonadati</taxon>
        <taxon>Pseudomonadota</taxon>
        <taxon>Betaproteobacteria</taxon>
        <taxon>Burkholderiales</taxon>
        <taxon>Burkholderiaceae</taxon>
        <taxon>Paraburkholderia</taxon>
    </lineage>
</organism>
<evidence type="ECO:0000313" key="1">
    <source>
        <dbReference type="EMBL" id="MFL9887454.1"/>
    </source>
</evidence>
<dbReference type="EMBL" id="JAQQFN010000028">
    <property type="protein sequence ID" value="MFL9887454.1"/>
    <property type="molecule type" value="Genomic_DNA"/>
</dbReference>
<gene>
    <name evidence="1" type="ORF">PQR66_30780</name>
</gene>
<keyword evidence="2" id="KW-1185">Reference proteome</keyword>
<dbReference type="RefSeq" id="WP_408332543.1">
    <property type="nucleotide sequence ID" value="NZ_JAQQFH010000030.1"/>
</dbReference>